<gene>
    <name evidence="2" type="ORF">FHR38_002843</name>
</gene>
<accession>A0A7W7SQJ6</accession>
<evidence type="ECO:0008006" key="4">
    <source>
        <dbReference type="Google" id="ProtNLM"/>
    </source>
</evidence>
<dbReference type="AlphaFoldDB" id="A0A7W7SQJ6"/>
<proteinExistence type="predicted"/>
<comment type="caution">
    <text evidence="2">The sequence shown here is derived from an EMBL/GenBank/DDBJ whole genome shotgun (WGS) entry which is preliminary data.</text>
</comment>
<evidence type="ECO:0000313" key="2">
    <source>
        <dbReference type="EMBL" id="MBB4959110.1"/>
    </source>
</evidence>
<dbReference type="PROSITE" id="PS51318">
    <property type="entry name" value="TAT"/>
    <property type="match status" value="1"/>
</dbReference>
<organism evidence="2 3">
    <name type="scientific">Micromonospora polyrhachis</name>
    <dbReference type="NCBI Taxonomy" id="1282883"/>
    <lineage>
        <taxon>Bacteria</taxon>
        <taxon>Bacillati</taxon>
        <taxon>Actinomycetota</taxon>
        <taxon>Actinomycetes</taxon>
        <taxon>Micromonosporales</taxon>
        <taxon>Micromonosporaceae</taxon>
        <taxon>Micromonospora</taxon>
    </lineage>
</organism>
<dbReference type="InterPro" id="IPR006311">
    <property type="entry name" value="TAT_signal"/>
</dbReference>
<reference evidence="2 3" key="1">
    <citation type="submission" date="2020-08" db="EMBL/GenBank/DDBJ databases">
        <title>Sequencing the genomes of 1000 actinobacteria strains.</title>
        <authorList>
            <person name="Klenk H.-P."/>
        </authorList>
    </citation>
    <scope>NUCLEOTIDE SEQUENCE [LARGE SCALE GENOMIC DNA]</scope>
    <source>
        <strain evidence="2 3">DSM 45886</strain>
    </source>
</reference>
<dbReference type="EMBL" id="JACHJW010000001">
    <property type="protein sequence ID" value="MBB4959110.1"/>
    <property type="molecule type" value="Genomic_DNA"/>
</dbReference>
<keyword evidence="3" id="KW-1185">Reference proteome</keyword>
<protein>
    <recommendedName>
        <fullName evidence="4">DUF4384 domain-containing protein</fullName>
    </recommendedName>
</protein>
<dbReference type="Proteomes" id="UP000578819">
    <property type="component" value="Unassembled WGS sequence"/>
</dbReference>
<name>A0A7W7SQJ6_9ACTN</name>
<evidence type="ECO:0000313" key="3">
    <source>
        <dbReference type="Proteomes" id="UP000578819"/>
    </source>
</evidence>
<dbReference type="RefSeq" id="WP_184535094.1">
    <property type="nucleotide sequence ID" value="NZ_JACHJW010000001.1"/>
</dbReference>
<feature type="signal peptide" evidence="1">
    <location>
        <begin position="1"/>
        <end position="31"/>
    </location>
</feature>
<keyword evidence="1" id="KW-0732">Signal</keyword>
<feature type="chain" id="PRO_5030568387" description="DUF4384 domain-containing protein" evidence="1">
    <location>
        <begin position="32"/>
        <end position="181"/>
    </location>
</feature>
<sequence>MRRRRRGLLGAVVAGLTVLASFLVAPTPAQAYGYLTVKTARIYTNAGCSRAGDGVMLPVTRVSGGCMLYDSADNTFFQDDAGGIAMKFELHDSQGMVGKVEFHPYDEKVYVYDTRNDGDTIYVKTRIGSGSLRGPYSPTGTSNPIDYTVVDHDAAEGATFYVYIYDDAAGSDLIVSMYGIA</sequence>
<evidence type="ECO:0000256" key="1">
    <source>
        <dbReference type="SAM" id="SignalP"/>
    </source>
</evidence>